<accession>A0A8J2X3V8</accession>
<evidence type="ECO:0000313" key="2">
    <source>
        <dbReference type="EMBL" id="CAH0379454.1"/>
    </source>
</evidence>
<feature type="region of interest" description="Disordered" evidence="1">
    <location>
        <begin position="1"/>
        <end position="112"/>
    </location>
</feature>
<name>A0A8J2X3V8_9STRA</name>
<reference evidence="2" key="1">
    <citation type="submission" date="2021-11" db="EMBL/GenBank/DDBJ databases">
        <authorList>
            <consortium name="Genoscope - CEA"/>
            <person name="William W."/>
        </authorList>
    </citation>
    <scope>NUCLEOTIDE SEQUENCE</scope>
</reference>
<evidence type="ECO:0000313" key="3">
    <source>
        <dbReference type="Proteomes" id="UP000789595"/>
    </source>
</evidence>
<dbReference type="Proteomes" id="UP000789595">
    <property type="component" value="Unassembled WGS sequence"/>
</dbReference>
<dbReference type="EMBL" id="CAKKNE010000006">
    <property type="protein sequence ID" value="CAH0379454.1"/>
    <property type="molecule type" value="Genomic_DNA"/>
</dbReference>
<feature type="compositionally biased region" description="Gly residues" evidence="1">
    <location>
        <begin position="82"/>
        <end position="99"/>
    </location>
</feature>
<keyword evidence="3" id="KW-1185">Reference proteome</keyword>
<sequence>MDSGLSSAYSSAYSSAQSSAYSSLANTPRELSRVEAKDATRDHRLAPSGRDHLSAVQHGARLPRRHEKRNRELKGRPRVRRTGGGSGGSGGSGSGGSGSSRGSPAGSPLRRHGSVVKFDDSLDELFEFEDRPHLERASWATPQYLPTGVNFINPQGRRRPLMRKRPQTPEERYAPVQDESSYSISTRVKWKPSWSTIDSSLVSSGAATIRGRRGLEELRRMRERQSVRDAKAADEREVEADIVVKTSKVAQHLMHLRAQAKELDIQAQVDAWHARSPNKRLIGSGLFDVDVLGQNCFGLTQDDSPPEVYDMAPAPALAPAPAPRKRMFSMQKGRTRFATPEHVWKKKDWAEQEQAFKRRVGITIGPRAKTSYVPRASSRKSVRGGEKSNVMDKLAEQVALAKASVGKTDPRTGEALVYYGTERPTTY</sequence>
<evidence type="ECO:0000256" key="1">
    <source>
        <dbReference type="SAM" id="MobiDB-lite"/>
    </source>
</evidence>
<gene>
    <name evidence="2" type="ORF">PECAL_6P10800</name>
</gene>
<feature type="region of interest" description="Disordered" evidence="1">
    <location>
        <begin position="150"/>
        <end position="178"/>
    </location>
</feature>
<proteinExistence type="predicted"/>
<protein>
    <submittedName>
        <fullName evidence="2">Uncharacterized protein</fullName>
    </submittedName>
</protein>
<feature type="compositionally biased region" description="Low complexity" evidence="1">
    <location>
        <begin position="1"/>
        <end position="23"/>
    </location>
</feature>
<dbReference type="AlphaFoldDB" id="A0A8J2X3V8"/>
<feature type="compositionally biased region" description="Basic and acidic residues" evidence="1">
    <location>
        <begin position="30"/>
        <end position="53"/>
    </location>
</feature>
<feature type="compositionally biased region" description="Basic residues" evidence="1">
    <location>
        <begin position="156"/>
        <end position="166"/>
    </location>
</feature>
<organism evidence="2 3">
    <name type="scientific">Pelagomonas calceolata</name>
    <dbReference type="NCBI Taxonomy" id="35677"/>
    <lineage>
        <taxon>Eukaryota</taxon>
        <taxon>Sar</taxon>
        <taxon>Stramenopiles</taxon>
        <taxon>Ochrophyta</taxon>
        <taxon>Pelagophyceae</taxon>
        <taxon>Pelagomonadales</taxon>
        <taxon>Pelagomonadaceae</taxon>
        <taxon>Pelagomonas</taxon>
    </lineage>
</organism>
<comment type="caution">
    <text evidence="2">The sequence shown here is derived from an EMBL/GenBank/DDBJ whole genome shotgun (WGS) entry which is preliminary data.</text>
</comment>